<feature type="domain" description="RNA polymerase sigma-70 region 2" evidence="5">
    <location>
        <begin position="33"/>
        <end position="101"/>
    </location>
</feature>
<keyword evidence="8" id="KW-1185">Reference proteome</keyword>
<reference evidence="7 8" key="1">
    <citation type="submission" date="2024-01" db="EMBL/GenBank/DDBJ databases">
        <title>Multi-omics insights into the function and evolution of sodium benzoate biodegradation pathways in Benzoatithermus flavus gen. nov., sp. nov. from hot spring.</title>
        <authorList>
            <person name="Hu C.-J."/>
            <person name="Li W.-J."/>
        </authorList>
    </citation>
    <scope>NUCLEOTIDE SEQUENCE [LARGE SCALE GENOMIC DNA]</scope>
    <source>
        <strain evidence="7 8">SYSU G07066</strain>
    </source>
</reference>
<evidence type="ECO:0000256" key="3">
    <source>
        <dbReference type="ARBA" id="ARBA00023082"/>
    </source>
</evidence>
<evidence type="ECO:0000256" key="1">
    <source>
        <dbReference type="ARBA" id="ARBA00010641"/>
    </source>
</evidence>
<keyword evidence="2" id="KW-0805">Transcription regulation</keyword>
<dbReference type="InterPro" id="IPR007627">
    <property type="entry name" value="RNA_pol_sigma70_r2"/>
</dbReference>
<comment type="caution">
    <text evidence="7">The sequence shown here is derived from an EMBL/GenBank/DDBJ whole genome shotgun (WGS) entry which is preliminary data.</text>
</comment>
<evidence type="ECO:0000313" key="7">
    <source>
        <dbReference type="EMBL" id="MEK0082260.1"/>
    </source>
</evidence>
<proteinExistence type="inferred from homology"/>
<dbReference type="Gene3D" id="1.10.10.10">
    <property type="entry name" value="Winged helix-like DNA-binding domain superfamily/Winged helix DNA-binding domain"/>
    <property type="match status" value="1"/>
</dbReference>
<dbReference type="InterPro" id="IPR013325">
    <property type="entry name" value="RNA_pol_sigma_r2"/>
</dbReference>
<dbReference type="Gene3D" id="1.10.1740.10">
    <property type="match status" value="1"/>
</dbReference>
<name>A0ABU8XPB6_9PROT</name>
<dbReference type="EMBL" id="JBBLZC010000002">
    <property type="protein sequence ID" value="MEK0082260.1"/>
    <property type="molecule type" value="Genomic_DNA"/>
</dbReference>
<dbReference type="NCBIfam" id="TIGR02937">
    <property type="entry name" value="sigma70-ECF"/>
    <property type="match status" value="1"/>
</dbReference>
<protein>
    <submittedName>
        <fullName evidence="7">Sigma-70 family RNA polymerase sigma factor</fullName>
    </submittedName>
</protein>
<dbReference type="Proteomes" id="UP001375743">
    <property type="component" value="Unassembled WGS sequence"/>
</dbReference>
<dbReference type="InterPro" id="IPR014284">
    <property type="entry name" value="RNA_pol_sigma-70_dom"/>
</dbReference>
<evidence type="ECO:0000256" key="4">
    <source>
        <dbReference type="ARBA" id="ARBA00023163"/>
    </source>
</evidence>
<feature type="domain" description="RNA polymerase sigma factor 70 region 4 type 2" evidence="6">
    <location>
        <begin position="128"/>
        <end position="180"/>
    </location>
</feature>
<dbReference type="CDD" id="cd06171">
    <property type="entry name" value="Sigma70_r4"/>
    <property type="match status" value="1"/>
</dbReference>
<dbReference type="RefSeq" id="WP_418158108.1">
    <property type="nucleotide sequence ID" value="NZ_JBBLZC010000002.1"/>
</dbReference>
<evidence type="ECO:0000313" key="8">
    <source>
        <dbReference type="Proteomes" id="UP001375743"/>
    </source>
</evidence>
<organism evidence="7 8">
    <name type="scientific">Benzoatithermus flavus</name>
    <dbReference type="NCBI Taxonomy" id="3108223"/>
    <lineage>
        <taxon>Bacteria</taxon>
        <taxon>Pseudomonadati</taxon>
        <taxon>Pseudomonadota</taxon>
        <taxon>Alphaproteobacteria</taxon>
        <taxon>Geminicoccales</taxon>
        <taxon>Geminicoccaceae</taxon>
        <taxon>Benzoatithermus</taxon>
    </lineage>
</organism>
<comment type="similarity">
    <text evidence="1">Belongs to the sigma-70 factor family. ECF subfamily.</text>
</comment>
<dbReference type="InterPro" id="IPR013249">
    <property type="entry name" value="RNA_pol_sigma70_r4_t2"/>
</dbReference>
<dbReference type="InterPro" id="IPR036388">
    <property type="entry name" value="WH-like_DNA-bd_sf"/>
</dbReference>
<dbReference type="Pfam" id="PF08281">
    <property type="entry name" value="Sigma70_r4_2"/>
    <property type="match status" value="1"/>
</dbReference>
<keyword evidence="3" id="KW-0731">Sigma factor</keyword>
<keyword evidence="4" id="KW-0804">Transcription</keyword>
<dbReference type="Pfam" id="PF04542">
    <property type="entry name" value="Sigma70_r2"/>
    <property type="match status" value="1"/>
</dbReference>
<evidence type="ECO:0000256" key="2">
    <source>
        <dbReference type="ARBA" id="ARBA00023015"/>
    </source>
</evidence>
<dbReference type="PANTHER" id="PTHR43133">
    <property type="entry name" value="RNA POLYMERASE ECF-TYPE SIGMA FACTO"/>
    <property type="match status" value="1"/>
</dbReference>
<dbReference type="SUPFAM" id="SSF88659">
    <property type="entry name" value="Sigma3 and sigma4 domains of RNA polymerase sigma factors"/>
    <property type="match status" value="1"/>
</dbReference>
<dbReference type="SUPFAM" id="SSF88946">
    <property type="entry name" value="Sigma2 domain of RNA polymerase sigma factors"/>
    <property type="match status" value="1"/>
</dbReference>
<evidence type="ECO:0000259" key="6">
    <source>
        <dbReference type="Pfam" id="PF08281"/>
    </source>
</evidence>
<dbReference type="InterPro" id="IPR039425">
    <property type="entry name" value="RNA_pol_sigma-70-like"/>
</dbReference>
<dbReference type="PANTHER" id="PTHR43133:SF62">
    <property type="entry name" value="RNA POLYMERASE SIGMA FACTOR SIGZ"/>
    <property type="match status" value="1"/>
</dbReference>
<accession>A0ABU8XPB6</accession>
<sequence>MLRDRADEAFDEAALASWVADVAHRNTDALALLYGRTSSRLLAVLIRLLRRRDLAEEILHDVYVRVWDRADAYDPVKGPVMAWLIGIARNAALDHLRRQRREVAFADGPEQVELPDLADLARASTARLALQACLERLEPEPRRCVILAYRDGLTYDDLARRLDRPVNTIKSWIRRSLARLRACLEAE</sequence>
<dbReference type="InterPro" id="IPR013324">
    <property type="entry name" value="RNA_pol_sigma_r3/r4-like"/>
</dbReference>
<evidence type="ECO:0000259" key="5">
    <source>
        <dbReference type="Pfam" id="PF04542"/>
    </source>
</evidence>
<gene>
    <name evidence="7" type="ORF">U1T56_03790</name>
</gene>